<accession>A0ABR3ZY67</accession>
<feature type="compositionally biased region" description="Basic and acidic residues" evidence="1">
    <location>
        <begin position="59"/>
        <end position="70"/>
    </location>
</feature>
<sequence>MAKGLRSSRNKANNLKLRSRIFGPVEDARKDRLSAKLLELASKPKEKTENDIEMADDDKDSKRPNKKVEADLPVGEEEMDFDRVKNSTNATKSGSRASGRIQKRWRSKARAAMVFPVYNKGRRVGSQLNKRQRRKSLRP</sequence>
<feature type="domain" description="DUF2423" evidence="2">
    <location>
        <begin position="1"/>
        <end position="44"/>
    </location>
</feature>
<dbReference type="EMBL" id="JBEFKJ010000046">
    <property type="protein sequence ID" value="KAL2037022.1"/>
    <property type="molecule type" value="Genomic_DNA"/>
</dbReference>
<evidence type="ECO:0000256" key="1">
    <source>
        <dbReference type="SAM" id="MobiDB-lite"/>
    </source>
</evidence>
<evidence type="ECO:0000313" key="3">
    <source>
        <dbReference type="EMBL" id="KAL2037022.1"/>
    </source>
</evidence>
<evidence type="ECO:0000313" key="4">
    <source>
        <dbReference type="Proteomes" id="UP001590950"/>
    </source>
</evidence>
<keyword evidence="4" id="KW-1185">Reference proteome</keyword>
<gene>
    <name evidence="3" type="ORF">N7G274_010307</name>
</gene>
<proteinExistence type="predicted"/>
<dbReference type="Pfam" id="PF10338">
    <property type="entry name" value="YBL028C_N"/>
    <property type="match status" value="1"/>
</dbReference>
<dbReference type="PANTHER" id="PTHR28219">
    <property type="entry name" value="UPF0642 PROTEIN YBL028C"/>
    <property type="match status" value="1"/>
</dbReference>
<name>A0ABR3ZY67_9LECA</name>
<feature type="compositionally biased region" description="Polar residues" evidence="1">
    <location>
        <begin position="86"/>
        <end position="96"/>
    </location>
</feature>
<feature type="region of interest" description="Disordered" evidence="1">
    <location>
        <begin position="40"/>
        <end position="105"/>
    </location>
</feature>
<protein>
    <recommendedName>
        <fullName evidence="2">DUF2423 domain-containing protein</fullName>
    </recommendedName>
</protein>
<dbReference type="PANTHER" id="PTHR28219:SF1">
    <property type="entry name" value="UPF0642 PROTEIN YBL028C"/>
    <property type="match status" value="1"/>
</dbReference>
<comment type="caution">
    <text evidence="3">The sequence shown here is derived from an EMBL/GenBank/DDBJ whole genome shotgun (WGS) entry which is preliminary data.</text>
</comment>
<dbReference type="InterPro" id="IPR019434">
    <property type="entry name" value="DUF2423"/>
</dbReference>
<dbReference type="Proteomes" id="UP001590950">
    <property type="component" value="Unassembled WGS sequence"/>
</dbReference>
<evidence type="ECO:0000259" key="2">
    <source>
        <dbReference type="Pfam" id="PF10338"/>
    </source>
</evidence>
<feature type="compositionally biased region" description="Basic residues" evidence="1">
    <location>
        <begin position="130"/>
        <end position="139"/>
    </location>
</feature>
<organism evidence="3 4">
    <name type="scientific">Stereocaulon virgatum</name>
    <dbReference type="NCBI Taxonomy" id="373712"/>
    <lineage>
        <taxon>Eukaryota</taxon>
        <taxon>Fungi</taxon>
        <taxon>Dikarya</taxon>
        <taxon>Ascomycota</taxon>
        <taxon>Pezizomycotina</taxon>
        <taxon>Lecanoromycetes</taxon>
        <taxon>OSLEUM clade</taxon>
        <taxon>Lecanoromycetidae</taxon>
        <taxon>Lecanorales</taxon>
        <taxon>Lecanorineae</taxon>
        <taxon>Stereocaulaceae</taxon>
        <taxon>Stereocaulon</taxon>
    </lineage>
</organism>
<reference evidence="3 4" key="1">
    <citation type="submission" date="2024-09" db="EMBL/GenBank/DDBJ databases">
        <title>Rethinking Asexuality: The Enigmatic Case of Functional Sexual Genes in Lepraria (Stereocaulaceae).</title>
        <authorList>
            <person name="Doellman M."/>
            <person name="Sun Y."/>
            <person name="Barcenas-Pena A."/>
            <person name="Lumbsch H.T."/>
            <person name="Grewe F."/>
        </authorList>
    </citation>
    <scope>NUCLEOTIDE SEQUENCE [LARGE SCALE GENOMIC DNA]</scope>
    <source>
        <strain evidence="3 4">Mercado 3170</strain>
    </source>
</reference>
<feature type="region of interest" description="Disordered" evidence="1">
    <location>
        <begin position="120"/>
        <end position="139"/>
    </location>
</feature>